<evidence type="ECO:0000256" key="1">
    <source>
        <dbReference type="SAM" id="Phobius"/>
    </source>
</evidence>
<keyword evidence="1" id="KW-0812">Transmembrane</keyword>
<feature type="transmembrane region" description="Helical" evidence="1">
    <location>
        <begin position="112"/>
        <end position="131"/>
    </location>
</feature>
<keyword evidence="1" id="KW-1133">Transmembrane helix</keyword>
<dbReference type="KEGG" id="efal:FH779_00015"/>
<protein>
    <submittedName>
        <fullName evidence="2">Uncharacterized protein</fullName>
    </submittedName>
</protein>
<dbReference type="Proteomes" id="UP000510643">
    <property type="component" value="Chromosome"/>
</dbReference>
<feature type="transmembrane region" description="Helical" evidence="1">
    <location>
        <begin position="181"/>
        <end position="197"/>
    </location>
</feature>
<feature type="transmembrane region" description="Helical" evidence="1">
    <location>
        <begin position="296"/>
        <end position="314"/>
    </location>
</feature>
<dbReference type="RefSeq" id="WP_180905601.1">
    <property type="nucleotide sequence ID" value="NZ_CP040908.1"/>
</dbReference>
<dbReference type="GeneID" id="78399803"/>
<evidence type="ECO:0000313" key="3">
    <source>
        <dbReference type="Proteomes" id="UP000510643"/>
    </source>
</evidence>
<keyword evidence="1" id="KW-0472">Membrane</keyword>
<feature type="transmembrane region" description="Helical" evidence="1">
    <location>
        <begin position="27"/>
        <end position="46"/>
    </location>
</feature>
<organism evidence="2 3">
    <name type="scientific">Empedobacter falsenii</name>
    <dbReference type="NCBI Taxonomy" id="343874"/>
    <lineage>
        <taxon>Bacteria</taxon>
        <taxon>Pseudomonadati</taxon>
        <taxon>Bacteroidota</taxon>
        <taxon>Flavobacteriia</taxon>
        <taxon>Flavobacteriales</taxon>
        <taxon>Weeksellaceae</taxon>
        <taxon>Empedobacter</taxon>
    </lineage>
</organism>
<sequence>MDKILYTLKIIYINRFRQLTYNDSSKFWIPFILYFVIIFKILNGSFPSFPAFDYKEYLVLFFSFMASQQVNIRKDFGLLKGLFTPRKTYLIYLIDLILVNVFNIIVAIHFGWMISLAVIFAFILFFTFYNGKIGKPMVKNRLRILDVLTIVQLRRFKINYLIFIGAYYISYQGLIENNLNLFLVSIVGILFLLLGNIQKTEKLAYFISSKLSNKQYILKNEIDFSLNSLLFILPCLIMALFLNPTYFGYGISCLGAIIITFPIKYIFINHQFPIGLLSMLIVCFFLTIILNEKVDWLLYLSIFPISFILHLIAFRKFTKERITGDSGFYL</sequence>
<proteinExistence type="predicted"/>
<gene>
    <name evidence="2" type="ORF">FH779_00015</name>
</gene>
<feature type="transmembrane region" description="Helical" evidence="1">
    <location>
        <begin position="158"/>
        <end position="175"/>
    </location>
</feature>
<feature type="transmembrane region" description="Helical" evidence="1">
    <location>
        <begin position="247"/>
        <end position="267"/>
    </location>
</feature>
<accession>A0A7H9DN46</accession>
<dbReference type="AlphaFoldDB" id="A0A7H9DN46"/>
<feature type="transmembrane region" description="Helical" evidence="1">
    <location>
        <begin position="89"/>
        <end position="106"/>
    </location>
</feature>
<dbReference type="EMBL" id="CP040908">
    <property type="protein sequence ID" value="QLL56578.1"/>
    <property type="molecule type" value="Genomic_DNA"/>
</dbReference>
<feature type="transmembrane region" description="Helical" evidence="1">
    <location>
        <begin position="224"/>
        <end position="241"/>
    </location>
</feature>
<keyword evidence="3" id="KW-1185">Reference proteome</keyword>
<evidence type="ECO:0000313" key="2">
    <source>
        <dbReference type="EMBL" id="QLL56578.1"/>
    </source>
</evidence>
<reference evidence="2 3" key="1">
    <citation type="submission" date="2019-06" db="EMBL/GenBank/DDBJ databases">
        <title>Emergence of pandrug resistant Empedobacter falsenii in China.</title>
        <authorList>
            <person name="Dong N."/>
            <person name="Chen S."/>
            <person name="Zhang R."/>
        </authorList>
    </citation>
    <scope>NUCLEOTIDE SEQUENCE [LARGE SCALE GENOMIC DNA]</scope>
    <source>
        <strain evidence="2 3">1681-1</strain>
    </source>
</reference>
<feature type="transmembrane region" description="Helical" evidence="1">
    <location>
        <begin position="274"/>
        <end position="290"/>
    </location>
</feature>
<name>A0A7H9DN46_9FLAO</name>